<dbReference type="AlphaFoldDB" id="A0A1Y2ARQ1"/>
<dbReference type="Pfam" id="PF04500">
    <property type="entry name" value="FLYWCH"/>
    <property type="match status" value="1"/>
</dbReference>
<evidence type="ECO:0000313" key="7">
    <source>
        <dbReference type="Proteomes" id="UP000193920"/>
    </source>
</evidence>
<dbReference type="Proteomes" id="UP000193920">
    <property type="component" value="Unassembled WGS sequence"/>
</dbReference>
<proteinExistence type="predicted"/>
<dbReference type="InterPro" id="IPR007588">
    <property type="entry name" value="Znf_FLYWCH"/>
</dbReference>
<dbReference type="EMBL" id="MCOG01000214">
    <property type="protein sequence ID" value="ORY25212.1"/>
    <property type="molecule type" value="Genomic_DNA"/>
</dbReference>
<evidence type="ECO:0000259" key="4">
    <source>
        <dbReference type="Pfam" id="PF04500"/>
    </source>
</evidence>
<dbReference type="OrthoDB" id="10029846at2759"/>
<keyword evidence="7" id="KW-1185">Reference proteome</keyword>
<name>A0A1Y2ARQ1_9FUNG</name>
<sequence length="450" mass="53971">MEDNIEIEISETNLGNEQIIINKKHKFNFSFQRKDKSKIYRCTEYKTLNKCKSLIILNDKKEVLKYESLHNHLEKEIDVSISVAKHKIKEEIKKNSIPMDIKPKHIFNAVSQEMGLICPEYSTIRSQIIRNINKQFPPNIKGFDDIPIESEYYKTKRNENFMIFKNTDLIIFQSPFQAYLFSNYNKNIFADGTFYAAPKFSYQLFITRTYVGEFNMFYTTSISILKNKKQSTYETLFKEIKKNANKFRSNTLITTINFHCDFEQGISNAAKKVFPNINIKYCVWHYKRSLEKQKNILCYHEVKNNNDNLSKKKYNNFLQFLEYFNKNYLLKYNVSNWNYYENIEHLTNNASESYNSYLNNIFPNKPLFYKLIYILKEEENLSYNDYQRRTKGNWKKKQKIFSATDEIKILIENYKSKEINLFYNGCNRNELIKLWKECLIDLNDININLK</sequence>
<reference evidence="6 7" key="1">
    <citation type="submission" date="2016-08" db="EMBL/GenBank/DDBJ databases">
        <title>A Parts List for Fungal Cellulosomes Revealed by Comparative Genomics.</title>
        <authorList>
            <consortium name="DOE Joint Genome Institute"/>
            <person name="Haitjema C.H."/>
            <person name="Gilmore S.P."/>
            <person name="Henske J.K."/>
            <person name="Solomon K.V."/>
            <person name="De Groot R."/>
            <person name="Kuo A."/>
            <person name="Mondo S.J."/>
            <person name="Salamov A.A."/>
            <person name="Labutti K."/>
            <person name="Zhao Z."/>
            <person name="Chiniquy J."/>
            <person name="Barry K."/>
            <person name="Brewer H.M."/>
            <person name="Purvine S.O."/>
            <person name="Wright A.T."/>
            <person name="Boxma B."/>
            <person name="Van Alen T."/>
            <person name="Hackstein J.H."/>
            <person name="Baker S.E."/>
            <person name="Grigoriev I.V."/>
            <person name="O'Malley M.A."/>
        </authorList>
    </citation>
    <scope>NUCLEOTIDE SEQUENCE [LARGE SCALE GENOMIC DNA]</scope>
    <source>
        <strain evidence="6 7">G1</strain>
    </source>
</reference>
<keyword evidence="1" id="KW-0479">Metal-binding</keyword>
<keyword evidence="3" id="KW-0862">Zinc</keyword>
<evidence type="ECO:0008006" key="8">
    <source>
        <dbReference type="Google" id="ProtNLM"/>
    </source>
</evidence>
<organism evidence="6 7">
    <name type="scientific">Neocallimastix californiae</name>
    <dbReference type="NCBI Taxonomy" id="1754190"/>
    <lineage>
        <taxon>Eukaryota</taxon>
        <taxon>Fungi</taxon>
        <taxon>Fungi incertae sedis</taxon>
        <taxon>Chytridiomycota</taxon>
        <taxon>Chytridiomycota incertae sedis</taxon>
        <taxon>Neocallimastigomycetes</taxon>
        <taxon>Neocallimastigales</taxon>
        <taxon>Neocallimastigaceae</taxon>
        <taxon>Neocallimastix</taxon>
    </lineage>
</organism>
<dbReference type="InterPro" id="IPR018289">
    <property type="entry name" value="MULE_transposase_dom"/>
</dbReference>
<evidence type="ECO:0000259" key="5">
    <source>
        <dbReference type="Pfam" id="PF10551"/>
    </source>
</evidence>
<evidence type="ECO:0000256" key="1">
    <source>
        <dbReference type="ARBA" id="ARBA00022723"/>
    </source>
</evidence>
<dbReference type="STRING" id="1754190.A0A1Y2ARQ1"/>
<protein>
    <recommendedName>
        <fullName evidence="8">MULE transposase domain-containing protein</fullName>
    </recommendedName>
</protein>
<feature type="domain" description="FLYWCH-type" evidence="4">
    <location>
        <begin position="12"/>
        <end position="72"/>
    </location>
</feature>
<feature type="domain" description="MULE transposase" evidence="5">
    <location>
        <begin position="189"/>
        <end position="286"/>
    </location>
</feature>
<evidence type="ECO:0000256" key="3">
    <source>
        <dbReference type="ARBA" id="ARBA00022833"/>
    </source>
</evidence>
<dbReference type="GO" id="GO:0008270">
    <property type="term" value="F:zinc ion binding"/>
    <property type="evidence" value="ECO:0007669"/>
    <property type="project" value="UniProtKB-KW"/>
</dbReference>
<dbReference type="Gene3D" id="2.20.25.240">
    <property type="match status" value="1"/>
</dbReference>
<gene>
    <name evidence="6" type="ORF">LY90DRAFT_514251</name>
</gene>
<keyword evidence="2" id="KW-0863">Zinc-finger</keyword>
<dbReference type="Pfam" id="PF10551">
    <property type="entry name" value="MULE"/>
    <property type="match status" value="1"/>
</dbReference>
<evidence type="ECO:0000256" key="2">
    <source>
        <dbReference type="ARBA" id="ARBA00022771"/>
    </source>
</evidence>
<accession>A0A1Y2ARQ1</accession>
<comment type="caution">
    <text evidence="6">The sequence shown here is derived from an EMBL/GenBank/DDBJ whole genome shotgun (WGS) entry which is preliminary data.</text>
</comment>
<evidence type="ECO:0000313" key="6">
    <source>
        <dbReference type="EMBL" id="ORY25212.1"/>
    </source>
</evidence>